<reference evidence="3 4" key="1">
    <citation type="submission" date="2023-01" db="EMBL/GenBank/DDBJ databases">
        <title>Analysis of 21 Apiospora genomes using comparative genomics revels a genus with tremendous synthesis potential of carbohydrate active enzymes and secondary metabolites.</title>
        <authorList>
            <person name="Sorensen T."/>
        </authorList>
    </citation>
    <scope>NUCLEOTIDE SEQUENCE [LARGE SCALE GENOMIC DNA]</scope>
    <source>
        <strain evidence="3 4">CBS 83171</strain>
    </source>
</reference>
<sequence length="318" mass="34800">MRIAVCITQWQDGNLTPTANKRADQIQLFGSDFKQPEGVEWIFGSPQEGDRDDQSLSIHSFATACSHTLVSLVTRTGVATSAHPRSTRIHQLFLVVSAPYTIIIYLILNFSTQRSSSRQFDDAVLRPCRPSVPAGRHAPGHADQRAAPLAPRIPRGQPEGTYVIHNPGTPNELHERLPDLPESSRLEPAARRSETSPLPDALLKRDDYIACGCVDLNPTDCDNATHDLEAQAGTGKLVDVGGCLYSVKGSVVAFICAYQVPDGSSAINLNSGWHVITRECGLYKAGTRGRRGMYGEGYMRSDHVDFRGDAWGSWRNSC</sequence>
<evidence type="ECO:0000256" key="1">
    <source>
        <dbReference type="SAM" id="MobiDB-lite"/>
    </source>
</evidence>
<dbReference type="EMBL" id="JAQQWM010000002">
    <property type="protein sequence ID" value="KAK8078514.1"/>
    <property type="molecule type" value="Genomic_DNA"/>
</dbReference>
<feature type="transmembrane region" description="Helical" evidence="2">
    <location>
        <begin position="92"/>
        <end position="110"/>
    </location>
</feature>
<evidence type="ECO:0000313" key="3">
    <source>
        <dbReference type="EMBL" id="KAK8078514.1"/>
    </source>
</evidence>
<keyword evidence="2" id="KW-0472">Membrane</keyword>
<keyword evidence="4" id="KW-1185">Reference proteome</keyword>
<keyword evidence="2" id="KW-1133">Transmembrane helix</keyword>
<evidence type="ECO:0000313" key="4">
    <source>
        <dbReference type="Proteomes" id="UP001446871"/>
    </source>
</evidence>
<dbReference type="Proteomes" id="UP001446871">
    <property type="component" value="Unassembled WGS sequence"/>
</dbReference>
<evidence type="ECO:0000256" key="2">
    <source>
        <dbReference type="SAM" id="Phobius"/>
    </source>
</evidence>
<keyword evidence="2" id="KW-0812">Transmembrane</keyword>
<feature type="compositionally biased region" description="Basic and acidic residues" evidence="1">
    <location>
        <begin position="172"/>
        <end position="194"/>
    </location>
</feature>
<protein>
    <submittedName>
        <fullName evidence="3">Uncharacterized protein</fullName>
    </submittedName>
</protein>
<name>A0ABR1W8K8_9PEZI</name>
<accession>A0ABR1W8K8</accession>
<organism evidence="3 4">
    <name type="scientific">Apiospora saccharicola</name>
    <dbReference type="NCBI Taxonomy" id="335842"/>
    <lineage>
        <taxon>Eukaryota</taxon>
        <taxon>Fungi</taxon>
        <taxon>Dikarya</taxon>
        <taxon>Ascomycota</taxon>
        <taxon>Pezizomycotina</taxon>
        <taxon>Sordariomycetes</taxon>
        <taxon>Xylariomycetidae</taxon>
        <taxon>Amphisphaeriales</taxon>
        <taxon>Apiosporaceae</taxon>
        <taxon>Apiospora</taxon>
    </lineage>
</organism>
<gene>
    <name evidence="3" type="ORF">PG996_004684</name>
</gene>
<feature type="region of interest" description="Disordered" evidence="1">
    <location>
        <begin position="132"/>
        <end position="198"/>
    </location>
</feature>
<proteinExistence type="predicted"/>
<comment type="caution">
    <text evidence="3">The sequence shown here is derived from an EMBL/GenBank/DDBJ whole genome shotgun (WGS) entry which is preliminary data.</text>
</comment>